<dbReference type="Proteomes" id="UP000471364">
    <property type="component" value="Unassembled WGS sequence"/>
</dbReference>
<dbReference type="PROSITE" id="PS51318">
    <property type="entry name" value="TAT"/>
    <property type="match status" value="1"/>
</dbReference>
<dbReference type="EMBL" id="WAAR01000009">
    <property type="protein sequence ID" value="KAB1118388.1"/>
    <property type="molecule type" value="Genomic_DNA"/>
</dbReference>
<dbReference type="RefSeq" id="WP_123110311.1">
    <property type="nucleotide sequence ID" value="NZ_CBDRJL010000034.1"/>
</dbReference>
<protein>
    <recommendedName>
        <fullName evidence="4">Secreted protein</fullName>
    </recommendedName>
</protein>
<evidence type="ECO:0000313" key="3">
    <source>
        <dbReference type="Proteomes" id="UP000471364"/>
    </source>
</evidence>
<feature type="chain" id="PRO_5047440574" description="Secreted protein" evidence="1">
    <location>
        <begin position="31"/>
        <end position="161"/>
    </location>
</feature>
<gene>
    <name evidence="2" type="ORF">F6X54_03605</name>
</gene>
<keyword evidence="3" id="KW-1185">Reference proteome</keyword>
<evidence type="ECO:0000256" key="1">
    <source>
        <dbReference type="SAM" id="SignalP"/>
    </source>
</evidence>
<dbReference type="InterPro" id="IPR006311">
    <property type="entry name" value="TAT_signal"/>
</dbReference>
<proteinExistence type="predicted"/>
<organism evidence="2 3">
    <name type="scientific">Micromonospora aurantiaca</name>
    <name type="common">nom. illeg.</name>
    <dbReference type="NCBI Taxonomy" id="47850"/>
    <lineage>
        <taxon>Bacteria</taxon>
        <taxon>Bacillati</taxon>
        <taxon>Actinomycetota</taxon>
        <taxon>Actinomycetes</taxon>
        <taxon>Micromonosporales</taxon>
        <taxon>Micromonosporaceae</taxon>
        <taxon>Micromonospora</taxon>
    </lineage>
</organism>
<name>A0ABQ6UMF4_9ACTN</name>
<evidence type="ECO:0008006" key="4">
    <source>
        <dbReference type="Google" id="ProtNLM"/>
    </source>
</evidence>
<keyword evidence="1" id="KW-0732">Signal</keyword>
<accession>A0ABQ6UMF4</accession>
<feature type="signal peptide" evidence="1">
    <location>
        <begin position="1"/>
        <end position="30"/>
    </location>
</feature>
<evidence type="ECO:0000313" key="2">
    <source>
        <dbReference type="EMBL" id="KAB1118388.1"/>
    </source>
</evidence>
<reference evidence="2 3" key="1">
    <citation type="submission" date="2019-09" db="EMBL/GenBank/DDBJ databases">
        <title>High taxonomic diversity of Micromonospora strains isolated from Medicago sativa nodules in different geographical locations.</title>
        <authorList>
            <person name="Martinez-Hidalgo P."/>
            <person name="Flores-Felix J.D."/>
            <person name="Velazquez E."/>
            <person name="Brau L."/>
            <person name="Trujillo M.E."/>
            <person name="Martinez-Molina E."/>
        </authorList>
    </citation>
    <scope>NUCLEOTIDE SEQUENCE [LARGE SCALE GENOMIC DNA]</scope>
    <source>
        <strain evidence="2 3">ALFB5</strain>
    </source>
</reference>
<sequence>MFRSSIKTRAFLSIAALTAASLTAAAPAQADNTKAPEAGSESVQPLGVFDGDITNNLSSTYTVKIADLGGGSTSCGTWLSTGAGPSYACTTWWLPSGKADDQIRGSNFDTDAFMIESPYRVKIGTQAPKTYDVPAFRWVKIPDGSNANCSLSSGKPYCTVS</sequence>
<comment type="caution">
    <text evidence="2">The sequence shown here is derived from an EMBL/GenBank/DDBJ whole genome shotgun (WGS) entry which is preliminary data.</text>
</comment>